<evidence type="ECO:0000313" key="3">
    <source>
        <dbReference type="Proteomes" id="UP000242146"/>
    </source>
</evidence>
<accession>A0A1X2GQ35</accession>
<evidence type="ECO:0000256" key="1">
    <source>
        <dbReference type="SAM" id="MobiDB-lite"/>
    </source>
</evidence>
<name>A0A1X2GQ35_9FUNG</name>
<feature type="compositionally biased region" description="Polar residues" evidence="1">
    <location>
        <begin position="58"/>
        <end position="73"/>
    </location>
</feature>
<dbReference type="OrthoDB" id="39591at2759"/>
<feature type="compositionally biased region" description="Acidic residues" evidence="1">
    <location>
        <begin position="303"/>
        <end position="315"/>
    </location>
</feature>
<keyword evidence="3" id="KW-1185">Reference proteome</keyword>
<dbReference type="Proteomes" id="UP000242146">
    <property type="component" value="Unassembled WGS sequence"/>
</dbReference>
<sequence length="521" mass="57730">MVWVTDLFCFIKSQSTSKDDPKHVPNTRTVTLADDSRKRPQSSHQTSSAPKRAKQDPPATTNVRRSYTSASDSDNADQESHRLSRPMPPPKPSQSIAVGRSYDSDSDSDSSVGDRPPVARPKMASKPPQKIAVGRSYTSDSESDSSDDQARHLPRLSQPMARPTPAALSPPKLSTASAMSAPTGTSSRKKAKAAPGPRRPNTKELPRAVLQRPPVNQPTLPSARQVYASASDSDSTDDEAPQPSTSQPLPRPVSNSARSTITSDSDSSDSTLGSPPPIAAFRTSPAGPSDPLPGGPRTQAYIDTDEDSLDSDDDGIQQGQTSINTLLESLKSHNAKERNVGHKAALGDYSNNRLQTRVMYRNRDQDTNVEYRRRLVDEADKLNVQHDFFVSDSDSATDSEDDYLAAPQPWQATVIARKDLKNHIKTDAWPIKLTALNRNESIRMEKRVKKICRREGLSLEMFQQDLLHEHAKMHNLFWRKLAKPFPDRPLTTIIEHCRKTYHADNYLMKAWNADEDKKLVE</sequence>
<evidence type="ECO:0000313" key="2">
    <source>
        <dbReference type="EMBL" id="ORX58065.1"/>
    </source>
</evidence>
<dbReference type="AlphaFoldDB" id="A0A1X2GQ35"/>
<feature type="compositionally biased region" description="Polar residues" evidence="1">
    <location>
        <begin position="172"/>
        <end position="186"/>
    </location>
</feature>
<feature type="compositionally biased region" description="Low complexity" evidence="1">
    <location>
        <begin position="259"/>
        <end position="271"/>
    </location>
</feature>
<dbReference type="EMBL" id="MCGT01000007">
    <property type="protein sequence ID" value="ORX58065.1"/>
    <property type="molecule type" value="Genomic_DNA"/>
</dbReference>
<feature type="region of interest" description="Disordered" evidence="1">
    <location>
        <begin position="14"/>
        <end position="318"/>
    </location>
</feature>
<feature type="compositionally biased region" description="Polar residues" evidence="1">
    <location>
        <begin position="242"/>
        <end position="258"/>
    </location>
</feature>
<comment type="caution">
    <text evidence="2">The sequence shown here is derived from an EMBL/GenBank/DDBJ whole genome shotgun (WGS) entry which is preliminary data.</text>
</comment>
<dbReference type="STRING" id="101127.A0A1X2GQ35"/>
<protein>
    <submittedName>
        <fullName evidence="2">Uncharacterized protein</fullName>
    </submittedName>
</protein>
<gene>
    <name evidence="2" type="ORF">DM01DRAFT_1218189</name>
</gene>
<proteinExistence type="predicted"/>
<reference evidence="2 3" key="1">
    <citation type="submission" date="2016-07" db="EMBL/GenBank/DDBJ databases">
        <title>Pervasive Adenine N6-methylation of Active Genes in Fungi.</title>
        <authorList>
            <consortium name="DOE Joint Genome Institute"/>
            <person name="Mondo S.J."/>
            <person name="Dannebaum R.O."/>
            <person name="Kuo R.C."/>
            <person name="Labutti K."/>
            <person name="Haridas S."/>
            <person name="Kuo A."/>
            <person name="Salamov A."/>
            <person name="Ahrendt S.R."/>
            <person name="Lipzen A."/>
            <person name="Sullivan W."/>
            <person name="Andreopoulos W.B."/>
            <person name="Clum A."/>
            <person name="Lindquist E."/>
            <person name="Daum C."/>
            <person name="Ramamoorthy G.K."/>
            <person name="Gryganskyi A."/>
            <person name="Culley D."/>
            <person name="Magnuson J.K."/>
            <person name="James T.Y."/>
            <person name="O'Malley M.A."/>
            <person name="Stajich J.E."/>
            <person name="Spatafora J.W."/>
            <person name="Visel A."/>
            <person name="Grigoriev I.V."/>
        </authorList>
    </citation>
    <scope>NUCLEOTIDE SEQUENCE [LARGE SCALE GENOMIC DNA]</scope>
    <source>
        <strain evidence="2 3">NRRL 3301</strain>
    </source>
</reference>
<organism evidence="2 3">
    <name type="scientific">Hesseltinella vesiculosa</name>
    <dbReference type="NCBI Taxonomy" id="101127"/>
    <lineage>
        <taxon>Eukaryota</taxon>
        <taxon>Fungi</taxon>
        <taxon>Fungi incertae sedis</taxon>
        <taxon>Mucoromycota</taxon>
        <taxon>Mucoromycotina</taxon>
        <taxon>Mucoromycetes</taxon>
        <taxon>Mucorales</taxon>
        <taxon>Cunninghamellaceae</taxon>
        <taxon>Hesseltinella</taxon>
    </lineage>
</organism>